<accession>A0A4Y8IRK8</accession>
<dbReference type="AlphaFoldDB" id="A0A4Y8IRK8"/>
<feature type="transmembrane region" description="Helical" evidence="1">
    <location>
        <begin position="6"/>
        <end position="27"/>
    </location>
</feature>
<feature type="transmembrane region" description="Helical" evidence="1">
    <location>
        <begin position="39"/>
        <end position="60"/>
    </location>
</feature>
<reference evidence="2 3" key="1">
    <citation type="submission" date="2019-03" db="EMBL/GenBank/DDBJ databases">
        <authorList>
            <person name="He R.-H."/>
        </authorList>
    </citation>
    <scope>NUCLEOTIDE SEQUENCE [LARGE SCALE GENOMIC DNA]</scope>
    <source>
        <strain evidence="3">SH 714</strain>
    </source>
</reference>
<feature type="transmembrane region" description="Helical" evidence="1">
    <location>
        <begin position="98"/>
        <end position="121"/>
    </location>
</feature>
<name>A0A4Y8IRK8_9BACI</name>
<keyword evidence="1" id="KW-0812">Transmembrane</keyword>
<dbReference type="EMBL" id="SOPW01000004">
    <property type="protein sequence ID" value="TFB23308.1"/>
    <property type="molecule type" value="Genomic_DNA"/>
</dbReference>
<evidence type="ECO:0000313" key="2">
    <source>
        <dbReference type="EMBL" id="TFB23308.1"/>
    </source>
</evidence>
<dbReference type="Proteomes" id="UP000297975">
    <property type="component" value="Unassembled WGS sequence"/>
</dbReference>
<dbReference type="InterPro" id="IPR024515">
    <property type="entry name" value="DUF3397"/>
</dbReference>
<organism evidence="2 3">
    <name type="scientific">Filobacillus milosensis</name>
    <dbReference type="NCBI Taxonomy" id="94137"/>
    <lineage>
        <taxon>Bacteria</taxon>
        <taxon>Bacillati</taxon>
        <taxon>Bacillota</taxon>
        <taxon>Bacilli</taxon>
        <taxon>Bacillales</taxon>
        <taxon>Bacillaceae</taxon>
        <taxon>Filobacillus</taxon>
    </lineage>
</organism>
<dbReference type="OrthoDB" id="2971092at2"/>
<evidence type="ECO:0000256" key="1">
    <source>
        <dbReference type="SAM" id="Phobius"/>
    </source>
</evidence>
<dbReference type="Pfam" id="PF11877">
    <property type="entry name" value="DUF3397"/>
    <property type="match status" value="1"/>
</dbReference>
<comment type="caution">
    <text evidence="2">The sequence shown here is derived from an EMBL/GenBank/DDBJ whole genome shotgun (WGS) entry which is preliminary data.</text>
</comment>
<feature type="transmembrane region" description="Helical" evidence="1">
    <location>
        <begin position="66"/>
        <end position="86"/>
    </location>
</feature>
<proteinExistence type="predicted"/>
<dbReference type="RefSeq" id="WP_134339380.1">
    <property type="nucleotide sequence ID" value="NZ_SOPW01000004.1"/>
</dbReference>
<evidence type="ECO:0000313" key="3">
    <source>
        <dbReference type="Proteomes" id="UP000297975"/>
    </source>
</evidence>
<keyword evidence="3" id="KW-1185">Reference proteome</keyword>
<sequence length="123" mass="14039">MDLLLTLVAILATIPYISFFILFFVLKKVTNQATRSTKIAADLSSVFFIIAVNALLYLIFENSFLTWTIITYMLAIIAVITIQWKNEIDINIWQAARIVWRGGFILLALSYLVLVPIGIYLTY</sequence>
<keyword evidence="1" id="KW-1133">Transmembrane helix</keyword>
<protein>
    <submittedName>
        <fullName evidence="2">DUF3397 domain-containing protein</fullName>
    </submittedName>
</protein>
<gene>
    <name evidence="2" type="ORF">E3U55_05680</name>
</gene>
<keyword evidence="1" id="KW-0472">Membrane</keyword>